<protein>
    <recommendedName>
        <fullName evidence="4">SAP domain-containing protein</fullName>
    </recommendedName>
</protein>
<dbReference type="InterPro" id="IPR052240">
    <property type="entry name" value="SAP_domain_ribonucleoprotein"/>
</dbReference>
<dbReference type="PANTHER" id="PTHR46551">
    <property type="entry name" value="SAP DOMAIN-CONTAINING RIBONUCLEOPROTEIN"/>
    <property type="match status" value="1"/>
</dbReference>
<evidence type="ECO:0000313" key="6">
    <source>
        <dbReference type="Proteomes" id="UP001150569"/>
    </source>
</evidence>
<dbReference type="InterPro" id="IPR036361">
    <property type="entry name" value="SAP_dom_sf"/>
</dbReference>
<keyword evidence="6" id="KW-1185">Reference proteome</keyword>
<organism evidence="5 6">
    <name type="scientific">Tieghemiomyces parasiticus</name>
    <dbReference type="NCBI Taxonomy" id="78921"/>
    <lineage>
        <taxon>Eukaryota</taxon>
        <taxon>Fungi</taxon>
        <taxon>Fungi incertae sedis</taxon>
        <taxon>Zoopagomycota</taxon>
        <taxon>Kickxellomycotina</taxon>
        <taxon>Dimargaritomycetes</taxon>
        <taxon>Dimargaritales</taxon>
        <taxon>Dimargaritaceae</taxon>
        <taxon>Tieghemiomyces</taxon>
    </lineage>
</organism>
<evidence type="ECO:0000256" key="3">
    <source>
        <dbReference type="SAM" id="MobiDB-lite"/>
    </source>
</evidence>
<dbReference type="PROSITE" id="PS50800">
    <property type="entry name" value="SAP"/>
    <property type="match status" value="1"/>
</dbReference>
<sequence>MNASKLNTLKVQELKEECDRLGLPKTGKKEELKARILAHLKPQGAAQPSAAKKAKASPPAASAPQQPPTPSAPQQPPVSEEPMSEDGPSFIPSSPTLSPAHSSAVLAPATTGDSGSTTPVAANPAEDPEEERRRKRAAKFGIPYKPAEPVKVAKPAANPKKTHVKTIPADKLGIDAETLRKRAERFGLPTNVAVRNAHPAPAVVDSEEEERRRKRAERFGAPPKPKKDDPNNEL</sequence>
<feature type="compositionally biased region" description="Polar residues" evidence="3">
    <location>
        <begin position="111"/>
        <end position="120"/>
    </location>
</feature>
<comment type="similarity">
    <text evidence="2">Belongs to the SAP domain-containing ribonucleoprotein family.</text>
</comment>
<dbReference type="PANTHER" id="PTHR46551:SF1">
    <property type="entry name" value="SAP DOMAIN-CONTAINING RIBONUCLEOPROTEIN"/>
    <property type="match status" value="1"/>
</dbReference>
<gene>
    <name evidence="5" type="ORF">IWQ60_001012</name>
</gene>
<feature type="compositionally biased region" description="Polar residues" evidence="3">
    <location>
        <begin position="91"/>
        <end position="101"/>
    </location>
</feature>
<feature type="region of interest" description="Disordered" evidence="3">
    <location>
        <begin position="35"/>
        <end position="142"/>
    </location>
</feature>
<dbReference type="SUPFAM" id="SSF68906">
    <property type="entry name" value="SAP domain"/>
    <property type="match status" value="1"/>
</dbReference>
<feature type="domain" description="SAP" evidence="4">
    <location>
        <begin position="6"/>
        <end position="40"/>
    </location>
</feature>
<feature type="compositionally biased region" description="Basic and acidic residues" evidence="3">
    <location>
        <begin position="225"/>
        <end position="234"/>
    </location>
</feature>
<dbReference type="AlphaFoldDB" id="A0A9W8ALT6"/>
<reference evidence="5" key="1">
    <citation type="submission" date="2022-07" db="EMBL/GenBank/DDBJ databases">
        <title>Phylogenomic reconstructions and comparative analyses of Kickxellomycotina fungi.</title>
        <authorList>
            <person name="Reynolds N.K."/>
            <person name="Stajich J.E."/>
            <person name="Barry K."/>
            <person name="Grigoriev I.V."/>
            <person name="Crous P."/>
            <person name="Smith M.E."/>
        </authorList>
    </citation>
    <scope>NUCLEOTIDE SEQUENCE</scope>
    <source>
        <strain evidence="5">RSA 861</strain>
    </source>
</reference>
<dbReference type="InterPro" id="IPR003034">
    <property type="entry name" value="SAP_dom"/>
</dbReference>
<evidence type="ECO:0000256" key="1">
    <source>
        <dbReference type="ARBA" id="ARBA00022553"/>
    </source>
</evidence>
<keyword evidence="1" id="KW-0597">Phosphoprotein</keyword>
<dbReference type="GO" id="GO:0005634">
    <property type="term" value="C:nucleus"/>
    <property type="evidence" value="ECO:0007669"/>
    <property type="project" value="TreeGrafter"/>
</dbReference>
<feature type="compositionally biased region" description="Pro residues" evidence="3">
    <location>
        <begin position="65"/>
        <end position="76"/>
    </location>
</feature>
<dbReference type="OrthoDB" id="445357at2759"/>
<feature type="region of interest" description="Disordered" evidence="3">
    <location>
        <begin position="191"/>
        <end position="234"/>
    </location>
</feature>
<comment type="caution">
    <text evidence="5">The sequence shown here is derived from an EMBL/GenBank/DDBJ whole genome shotgun (WGS) entry which is preliminary data.</text>
</comment>
<dbReference type="Gene3D" id="1.10.720.30">
    <property type="entry name" value="SAP domain"/>
    <property type="match status" value="1"/>
</dbReference>
<name>A0A9W8ALT6_9FUNG</name>
<proteinExistence type="inferred from homology"/>
<dbReference type="SMART" id="SM00513">
    <property type="entry name" value="SAP"/>
    <property type="match status" value="1"/>
</dbReference>
<dbReference type="EMBL" id="JANBPT010000029">
    <property type="protein sequence ID" value="KAJ1929635.1"/>
    <property type="molecule type" value="Genomic_DNA"/>
</dbReference>
<evidence type="ECO:0000256" key="2">
    <source>
        <dbReference type="ARBA" id="ARBA00046328"/>
    </source>
</evidence>
<evidence type="ECO:0000313" key="5">
    <source>
        <dbReference type="EMBL" id="KAJ1929635.1"/>
    </source>
</evidence>
<evidence type="ECO:0000259" key="4">
    <source>
        <dbReference type="PROSITE" id="PS50800"/>
    </source>
</evidence>
<feature type="compositionally biased region" description="Low complexity" evidence="3">
    <location>
        <begin position="41"/>
        <end position="64"/>
    </location>
</feature>
<dbReference type="GO" id="GO:0016973">
    <property type="term" value="P:poly(A)+ mRNA export from nucleus"/>
    <property type="evidence" value="ECO:0007669"/>
    <property type="project" value="TreeGrafter"/>
</dbReference>
<accession>A0A9W8ALT6</accession>
<dbReference type="Proteomes" id="UP001150569">
    <property type="component" value="Unassembled WGS sequence"/>
</dbReference>
<dbReference type="Pfam" id="PF02037">
    <property type="entry name" value="SAP"/>
    <property type="match status" value="1"/>
</dbReference>